<name>A0ABT5G8W6_9ACTN</name>
<comment type="caution">
    <text evidence="1">The sequence shown here is derived from an EMBL/GenBank/DDBJ whole genome shotgun (WGS) entry which is preliminary data.</text>
</comment>
<evidence type="ECO:0000313" key="1">
    <source>
        <dbReference type="EMBL" id="MDC2961333.1"/>
    </source>
</evidence>
<dbReference type="Proteomes" id="UP001221328">
    <property type="component" value="Unassembled WGS sequence"/>
</dbReference>
<keyword evidence="2" id="KW-1185">Reference proteome</keyword>
<evidence type="ECO:0000313" key="2">
    <source>
        <dbReference type="Proteomes" id="UP001221328"/>
    </source>
</evidence>
<organism evidence="1 2">
    <name type="scientific">Streptomyces gilvifuscus</name>
    <dbReference type="NCBI Taxonomy" id="1550617"/>
    <lineage>
        <taxon>Bacteria</taxon>
        <taxon>Bacillati</taxon>
        <taxon>Actinomycetota</taxon>
        <taxon>Actinomycetes</taxon>
        <taxon>Kitasatosporales</taxon>
        <taxon>Streptomycetaceae</taxon>
        <taxon>Streptomyces</taxon>
    </lineage>
</organism>
<sequence>MLKQDAPCPDGFAGRAAICSPGLDERVDESEAVAAVRASPVGRENSGRGSAAVVDFHGERAAVPDEAHFLRTSSVPPGVGDEFGGDEGRICVVRAFAISRCADAEALRHLVDGGAGAAAWDRVASQVDVL</sequence>
<reference evidence="1 2" key="1">
    <citation type="journal article" date="2015" name="Int. J. Syst. Evol. Microbiol.">
        <title>Streptomyces gilvifuscus sp. nov., an actinomycete that produces antibacterial compounds isolated from soil.</title>
        <authorList>
            <person name="Nguyen T.M."/>
            <person name="Kim J."/>
        </authorList>
    </citation>
    <scope>NUCLEOTIDE SEQUENCE [LARGE SCALE GENOMIC DNA]</scope>
    <source>
        <strain evidence="1 2">T113</strain>
    </source>
</reference>
<accession>A0ABT5G8W6</accession>
<protein>
    <submittedName>
        <fullName evidence="1">Uncharacterized protein</fullName>
    </submittedName>
</protein>
<gene>
    <name evidence="1" type="ORF">PO587_43610</name>
</gene>
<dbReference type="EMBL" id="JAQOSK010000033">
    <property type="protein sequence ID" value="MDC2961333.1"/>
    <property type="molecule type" value="Genomic_DNA"/>
</dbReference>
<proteinExistence type="predicted"/>